<evidence type="ECO:0000256" key="1">
    <source>
        <dbReference type="SAM" id="MobiDB-lite"/>
    </source>
</evidence>
<sequence length="57" mass="5916">MGSRTPLESGAIEGESPVGETQKAAWHIPSTTGHEESRGKQGGPSPKAKYHLATDSA</sequence>
<protein>
    <submittedName>
        <fullName evidence="2">Uncharacterized protein</fullName>
    </submittedName>
</protein>
<reference evidence="2 3" key="1">
    <citation type="submission" date="2015-12" db="EMBL/GenBank/DDBJ databases">
        <title>Draft genome sequnece of Fervidicola ferrireducens strain Y170.</title>
        <authorList>
            <person name="Patel B.K."/>
        </authorList>
    </citation>
    <scope>NUCLEOTIDE SEQUENCE [LARGE SCALE GENOMIC DNA]</scope>
    <source>
        <strain evidence="2 3">Y170</strain>
    </source>
</reference>
<keyword evidence="3" id="KW-1185">Reference proteome</keyword>
<dbReference type="AlphaFoldDB" id="A0A140KZP7"/>
<dbReference type="InParanoid" id="A0A140KZP7"/>
<dbReference type="Proteomes" id="UP000070427">
    <property type="component" value="Unassembled WGS sequence"/>
</dbReference>
<gene>
    <name evidence="2" type="ORF">AN618_24610</name>
</gene>
<evidence type="ECO:0000313" key="3">
    <source>
        <dbReference type="Proteomes" id="UP000070427"/>
    </source>
</evidence>
<evidence type="ECO:0000313" key="2">
    <source>
        <dbReference type="EMBL" id="KXG73772.1"/>
    </source>
</evidence>
<accession>A0A140KZP7</accession>
<dbReference type="EMBL" id="LOED01000072">
    <property type="protein sequence ID" value="KXG73772.1"/>
    <property type="molecule type" value="Genomic_DNA"/>
</dbReference>
<name>A0A140KZP7_9FIRM</name>
<organism evidence="2 3">
    <name type="scientific">Fervidicola ferrireducens</name>
    <dbReference type="NCBI Taxonomy" id="520764"/>
    <lineage>
        <taxon>Bacteria</taxon>
        <taxon>Bacillati</taxon>
        <taxon>Bacillota</taxon>
        <taxon>Clostridia</taxon>
        <taxon>Thermosediminibacterales</taxon>
        <taxon>Thermosediminibacteraceae</taxon>
        <taxon>Fervidicola</taxon>
    </lineage>
</organism>
<comment type="caution">
    <text evidence="2">The sequence shown here is derived from an EMBL/GenBank/DDBJ whole genome shotgun (WGS) entry which is preliminary data.</text>
</comment>
<proteinExistence type="predicted"/>
<feature type="region of interest" description="Disordered" evidence="1">
    <location>
        <begin position="1"/>
        <end position="57"/>
    </location>
</feature>